<gene>
    <name evidence="1" type="ORF">IWW38_004676</name>
</gene>
<comment type="caution">
    <text evidence="1">The sequence shown here is derived from an EMBL/GenBank/DDBJ whole genome shotgun (WGS) entry which is preliminary data.</text>
</comment>
<proteinExistence type="predicted"/>
<organism evidence="1 2">
    <name type="scientific">Coemansia aciculifera</name>
    <dbReference type="NCBI Taxonomy" id="417176"/>
    <lineage>
        <taxon>Eukaryota</taxon>
        <taxon>Fungi</taxon>
        <taxon>Fungi incertae sedis</taxon>
        <taxon>Zoopagomycota</taxon>
        <taxon>Kickxellomycotina</taxon>
        <taxon>Kickxellomycetes</taxon>
        <taxon>Kickxellales</taxon>
        <taxon>Kickxellaceae</taxon>
        <taxon>Coemansia</taxon>
    </lineage>
</organism>
<evidence type="ECO:0000313" key="2">
    <source>
        <dbReference type="Proteomes" id="UP001139981"/>
    </source>
</evidence>
<keyword evidence="2" id="KW-1185">Reference proteome</keyword>
<protein>
    <submittedName>
        <fullName evidence="1">Uncharacterized protein</fullName>
    </submittedName>
</protein>
<evidence type="ECO:0000313" key="1">
    <source>
        <dbReference type="EMBL" id="KAJ2889490.1"/>
    </source>
</evidence>
<name>A0ACC1LYQ3_9FUNG</name>
<dbReference type="EMBL" id="JANBVB010001810">
    <property type="protein sequence ID" value="KAJ2889490.1"/>
    <property type="molecule type" value="Genomic_DNA"/>
</dbReference>
<feature type="non-terminal residue" evidence="1">
    <location>
        <position position="1"/>
    </location>
</feature>
<accession>A0ACC1LYQ3</accession>
<dbReference type="Proteomes" id="UP001139981">
    <property type="component" value="Unassembled WGS sequence"/>
</dbReference>
<reference evidence="1" key="1">
    <citation type="submission" date="2022-07" db="EMBL/GenBank/DDBJ databases">
        <title>Phylogenomic reconstructions and comparative analyses of Kickxellomycotina fungi.</title>
        <authorList>
            <person name="Reynolds N.K."/>
            <person name="Stajich J.E."/>
            <person name="Barry K."/>
            <person name="Grigoriev I.V."/>
            <person name="Crous P."/>
            <person name="Smith M.E."/>
        </authorList>
    </citation>
    <scope>NUCLEOTIDE SEQUENCE</scope>
    <source>
        <strain evidence="1">CBS 190363</strain>
    </source>
</reference>
<sequence length="495" mass="54458">HPSFRVNPSRDTALVMLFTGAQASTPQYVSYSHRAILGFCSQQNADFQMLPSLPVIASVRAYNGYGLLHCVMIGIYVGCTTLLLSPVDFFASPNVWFDLVQRYKVKDAFTTLPMLQHAMNFLSAYASQYRFNLSTVHNFIVATEERVDPHTYENIRLFFARYGLSDTAINLLYGTLMNPCISTRAYLGVSPLTLRLDIHAMRRAKVVAINNSDNQDEFGELDLHTLTLQDSGKVSGSTMVAIVDPATHQALPAGCIGEVWVCSDSNATKKQTPIVLTNSGGGSGGGASHQMQSRPLMTISDSIGYLDNGNGNGNSQDNNVFVRTGDLGFLYLQVTAHEQDDGTNSPPAAEPYLFVAGRIAETFHLDGYMHFYSDIERAVEEPCKDIIQGNCAVIQTTQSTVSNADEPSPTPRLVAVISLCRAPSDSFLPNAACLIFNNVLDRHQVLLDEIVFVPRDALPRSRISERRRRTVRGLYESGKLNAFVTYPITNSPSFQ</sequence>